<gene>
    <name evidence="1" type="ORF">L2E82_40428</name>
</gene>
<sequence length="98" mass="11069">MMVGAQCLDIYGVYVVCVTCLQNCPKTQYHSLFPPFQFLQNTKSSIIGFNRLALFLERDESSRSINNTPLETLFVQLSLTHLGFETVTYTQVKVLVAS</sequence>
<protein>
    <submittedName>
        <fullName evidence="1">Uncharacterized protein</fullName>
    </submittedName>
</protein>
<reference evidence="1 2" key="2">
    <citation type="journal article" date="2022" name="Mol. Ecol. Resour.">
        <title>The genomes of chicory, endive, great burdock and yacon provide insights into Asteraceae paleo-polyploidization history and plant inulin production.</title>
        <authorList>
            <person name="Fan W."/>
            <person name="Wang S."/>
            <person name="Wang H."/>
            <person name="Wang A."/>
            <person name="Jiang F."/>
            <person name="Liu H."/>
            <person name="Zhao H."/>
            <person name="Xu D."/>
            <person name="Zhang Y."/>
        </authorList>
    </citation>
    <scope>NUCLEOTIDE SEQUENCE [LARGE SCALE GENOMIC DNA]</scope>
    <source>
        <strain evidence="2">cv. Punajuju</strain>
        <tissue evidence="1">Leaves</tissue>
    </source>
</reference>
<dbReference type="Proteomes" id="UP001055811">
    <property type="component" value="Linkage Group LG07"/>
</dbReference>
<proteinExistence type="predicted"/>
<evidence type="ECO:0000313" key="1">
    <source>
        <dbReference type="EMBL" id="KAI3710640.1"/>
    </source>
</evidence>
<keyword evidence="2" id="KW-1185">Reference proteome</keyword>
<comment type="caution">
    <text evidence="1">The sequence shown here is derived from an EMBL/GenBank/DDBJ whole genome shotgun (WGS) entry which is preliminary data.</text>
</comment>
<evidence type="ECO:0000313" key="2">
    <source>
        <dbReference type="Proteomes" id="UP001055811"/>
    </source>
</evidence>
<reference evidence="2" key="1">
    <citation type="journal article" date="2022" name="Mol. Ecol. Resour.">
        <title>The genomes of chicory, endive, great burdock and yacon provide insights into Asteraceae palaeo-polyploidization history and plant inulin production.</title>
        <authorList>
            <person name="Fan W."/>
            <person name="Wang S."/>
            <person name="Wang H."/>
            <person name="Wang A."/>
            <person name="Jiang F."/>
            <person name="Liu H."/>
            <person name="Zhao H."/>
            <person name="Xu D."/>
            <person name="Zhang Y."/>
        </authorList>
    </citation>
    <scope>NUCLEOTIDE SEQUENCE [LARGE SCALE GENOMIC DNA]</scope>
    <source>
        <strain evidence="2">cv. Punajuju</strain>
    </source>
</reference>
<name>A0ACB9ALX2_CICIN</name>
<dbReference type="EMBL" id="CM042015">
    <property type="protein sequence ID" value="KAI3710640.1"/>
    <property type="molecule type" value="Genomic_DNA"/>
</dbReference>
<accession>A0ACB9ALX2</accession>
<organism evidence="1 2">
    <name type="scientific">Cichorium intybus</name>
    <name type="common">Chicory</name>
    <dbReference type="NCBI Taxonomy" id="13427"/>
    <lineage>
        <taxon>Eukaryota</taxon>
        <taxon>Viridiplantae</taxon>
        <taxon>Streptophyta</taxon>
        <taxon>Embryophyta</taxon>
        <taxon>Tracheophyta</taxon>
        <taxon>Spermatophyta</taxon>
        <taxon>Magnoliopsida</taxon>
        <taxon>eudicotyledons</taxon>
        <taxon>Gunneridae</taxon>
        <taxon>Pentapetalae</taxon>
        <taxon>asterids</taxon>
        <taxon>campanulids</taxon>
        <taxon>Asterales</taxon>
        <taxon>Asteraceae</taxon>
        <taxon>Cichorioideae</taxon>
        <taxon>Cichorieae</taxon>
        <taxon>Cichoriinae</taxon>
        <taxon>Cichorium</taxon>
    </lineage>
</organism>